<evidence type="ECO:0000256" key="4">
    <source>
        <dbReference type="ARBA" id="ARBA00048462"/>
    </source>
</evidence>
<dbReference type="EC" id="2.3.1.39" evidence="1"/>
<dbReference type="GO" id="GO:0006633">
    <property type="term" value="P:fatty acid biosynthetic process"/>
    <property type="evidence" value="ECO:0007669"/>
    <property type="project" value="TreeGrafter"/>
</dbReference>
<dbReference type="InterPro" id="IPR050858">
    <property type="entry name" value="Mal-CoA-ACP_Trans/PKS_FabD"/>
</dbReference>
<dbReference type="PANTHER" id="PTHR42681">
    <property type="entry name" value="MALONYL-COA-ACYL CARRIER PROTEIN TRANSACYLASE, MITOCHONDRIAL"/>
    <property type="match status" value="1"/>
</dbReference>
<dbReference type="SUPFAM" id="SSF52151">
    <property type="entry name" value="FabD/lysophospholipase-like"/>
    <property type="match status" value="1"/>
</dbReference>
<evidence type="ECO:0000256" key="2">
    <source>
        <dbReference type="ARBA" id="ARBA00022679"/>
    </source>
</evidence>
<dbReference type="PANTHER" id="PTHR42681:SF1">
    <property type="entry name" value="MALONYL-COA-ACYL CARRIER PROTEIN TRANSACYLASE, MITOCHONDRIAL"/>
    <property type="match status" value="1"/>
</dbReference>
<keyword evidence="3" id="KW-0012">Acyltransferase</keyword>
<sequence>MAKERVVIICPGRGTYTRDTSGYLAAFGASAKNQIAYMDDQQKLVGNSTLTKLDSKPFRAKIHMSGEHASPLIYACSLSDFLSIDQEKYEIVAITGNSMGWYSALALSGALTHENAYSLISTMGSMMKEGTIGGQIIYSVVDENWHVDESEKEEVLTEIKNVNAHVSIYLGGYLVIGGEQSALDILLKKLTAKDNYPFQLPFHAAFHTPLLDSISKKACELLPQSIFQKPSVSLVDGRGHIWSPFSTETVDLYNYTLGHQVTNAYDFFTAITVAIKEFCPDKLVLLGPGNTLGGSIGQIMIENNWLDMDSKSAFSSLQKENPYLISMGIETQRELVC</sequence>
<keyword evidence="2" id="KW-0808">Transferase</keyword>
<proteinExistence type="predicted"/>
<accession>A0A382MK33</accession>
<evidence type="ECO:0000256" key="3">
    <source>
        <dbReference type="ARBA" id="ARBA00023315"/>
    </source>
</evidence>
<protein>
    <recommendedName>
        <fullName evidence="1">[acyl-carrier-protein] S-malonyltransferase</fullName>
        <ecNumber evidence="1">2.3.1.39</ecNumber>
    </recommendedName>
</protein>
<dbReference type="GO" id="GO:0004314">
    <property type="term" value="F:[acyl-carrier-protein] S-malonyltransferase activity"/>
    <property type="evidence" value="ECO:0007669"/>
    <property type="project" value="UniProtKB-EC"/>
</dbReference>
<dbReference type="AlphaFoldDB" id="A0A382MK33"/>
<evidence type="ECO:0000256" key="1">
    <source>
        <dbReference type="ARBA" id="ARBA00013258"/>
    </source>
</evidence>
<dbReference type="InterPro" id="IPR001227">
    <property type="entry name" value="Ac_transferase_dom_sf"/>
</dbReference>
<dbReference type="Gene3D" id="3.30.70.250">
    <property type="entry name" value="Malonyl-CoA ACP transacylase, ACP-binding"/>
    <property type="match status" value="1"/>
</dbReference>
<comment type="catalytic activity">
    <reaction evidence="4">
        <text>holo-[ACP] + malonyl-CoA = malonyl-[ACP] + CoA</text>
        <dbReference type="Rhea" id="RHEA:41792"/>
        <dbReference type="Rhea" id="RHEA-COMP:9623"/>
        <dbReference type="Rhea" id="RHEA-COMP:9685"/>
        <dbReference type="ChEBI" id="CHEBI:57287"/>
        <dbReference type="ChEBI" id="CHEBI:57384"/>
        <dbReference type="ChEBI" id="CHEBI:64479"/>
        <dbReference type="ChEBI" id="CHEBI:78449"/>
        <dbReference type="EC" id="2.3.1.39"/>
    </reaction>
</comment>
<reference evidence="5" key="1">
    <citation type="submission" date="2018-05" db="EMBL/GenBank/DDBJ databases">
        <authorList>
            <person name="Lanie J.A."/>
            <person name="Ng W.-L."/>
            <person name="Kazmierczak K.M."/>
            <person name="Andrzejewski T.M."/>
            <person name="Davidsen T.M."/>
            <person name="Wayne K.J."/>
            <person name="Tettelin H."/>
            <person name="Glass J.I."/>
            <person name="Rusch D."/>
            <person name="Podicherti R."/>
            <person name="Tsui H.-C.T."/>
            <person name="Winkler M.E."/>
        </authorList>
    </citation>
    <scope>NUCLEOTIDE SEQUENCE</scope>
</reference>
<gene>
    <name evidence="5" type="ORF">METZ01_LOCUS302053</name>
</gene>
<name>A0A382MK33_9ZZZZ</name>
<dbReference type="Gene3D" id="3.40.366.10">
    <property type="entry name" value="Malonyl-Coenzyme A Acyl Carrier Protein, domain 2"/>
    <property type="match status" value="1"/>
</dbReference>
<evidence type="ECO:0000313" key="5">
    <source>
        <dbReference type="EMBL" id="SVC49199.1"/>
    </source>
</evidence>
<dbReference type="EMBL" id="UINC01094176">
    <property type="protein sequence ID" value="SVC49199.1"/>
    <property type="molecule type" value="Genomic_DNA"/>
</dbReference>
<organism evidence="5">
    <name type="scientific">marine metagenome</name>
    <dbReference type="NCBI Taxonomy" id="408172"/>
    <lineage>
        <taxon>unclassified sequences</taxon>
        <taxon>metagenomes</taxon>
        <taxon>ecological metagenomes</taxon>
    </lineage>
</organism>
<dbReference type="InterPro" id="IPR016035">
    <property type="entry name" value="Acyl_Trfase/lysoPLipase"/>
</dbReference>